<name>A0ABP9PGR3_9PSEU</name>
<dbReference type="SUPFAM" id="SSF51905">
    <property type="entry name" value="FAD/NAD(P)-binding domain"/>
    <property type="match status" value="1"/>
</dbReference>
<evidence type="ECO:0000313" key="5">
    <source>
        <dbReference type="Proteomes" id="UP001428817"/>
    </source>
</evidence>
<dbReference type="Gene3D" id="3.30.9.20">
    <property type="match status" value="1"/>
</dbReference>
<keyword evidence="1" id="KW-0560">Oxidoreductase</keyword>
<evidence type="ECO:0000256" key="1">
    <source>
        <dbReference type="ARBA" id="ARBA00023002"/>
    </source>
</evidence>
<keyword evidence="5" id="KW-1185">Reference proteome</keyword>
<keyword evidence="4" id="KW-0503">Monooxygenase</keyword>
<feature type="domain" description="FAD-binding" evidence="3">
    <location>
        <begin position="128"/>
        <end position="323"/>
    </location>
</feature>
<dbReference type="PANTHER" id="PTHR43476">
    <property type="entry name" value="3-(3-HYDROXY-PHENYL)PROPIONATE/3-HYDROXYCINNAMIC ACID HYDROXYLASE"/>
    <property type="match status" value="1"/>
</dbReference>
<comment type="caution">
    <text evidence="4">The sequence shown here is derived from an EMBL/GenBank/DDBJ whole genome shotgun (WGS) entry which is preliminary data.</text>
</comment>
<organism evidence="4 5">
    <name type="scientific">Pseudonocardia eucalypti</name>
    <dbReference type="NCBI Taxonomy" id="648755"/>
    <lineage>
        <taxon>Bacteria</taxon>
        <taxon>Bacillati</taxon>
        <taxon>Actinomycetota</taxon>
        <taxon>Actinomycetes</taxon>
        <taxon>Pseudonocardiales</taxon>
        <taxon>Pseudonocardiaceae</taxon>
        <taxon>Pseudonocardia</taxon>
    </lineage>
</organism>
<dbReference type="GO" id="GO:0004497">
    <property type="term" value="F:monooxygenase activity"/>
    <property type="evidence" value="ECO:0007669"/>
    <property type="project" value="UniProtKB-KW"/>
</dbReference>
<accession>A0ABP9PGR3</accession>
<reference evidence="5" key="1">
    <citation type="journal article" date="2019" name="Int. J. Syst. Evol. Microbiol.">
        <title>The Global Catalogue of Microorganisms (GCM) 10K type strain sequencing project: providing services to taxonomists for standard genome sequencing and annotation.</title>
        <authorList>
            <consortium name="The Broad Institute Genomics Platform"/>
            <consortium name="The Broad Institute Genome Sequencing Center for Infectious Disease"/>
            <person name="Wu L."/>
            <person name="Ma J."/>
        </authorList>
    </citation>
    <scope>NUCLEOTIDE SEQUENCE [LARGE SCALE GENOMIC DNA]</scope>
    <source>
        <strain evidence="5">JCM 18303</strain>
    </source>
</reference>
<dbReference type="Proteomes" id="UP001428817">
    <property type="component" value="Unassembled WGS sequence"/>
</dbReference>
<evidence type="ECO:0000256" key="2">
    <source>
        <dbReference type="ARBA" id="ARBA00023027"/>
    </source>
</evidence>
<dbReference type="EMBL" id="BAABJP010000001">
    <property type="protein sequence ID" value="GAA5145502.1"/>
    <property type="molecule type" value="Genomic_DNA"/>
</dbReference>
<dbReference type="InterPro" id="IPR002938">
    <property type="entry name" value="FAD-bd"/>
</dbReference>
<dbReference type="PANTHER" id="PTHR43476:SF4">
    <property type="entry name" value="BLR0106 PROTEIN"/>
    <property type="match status" value="1"/>
</dbReference>
<protein>
    <submittedName>
        <fullName evidence="4">FAD-dependent monooxygenase</fullName>
    </submittedName>
</protein>
<dbReference type="Pfam" id="PF01494">
    <property type="entry name" value="FAD_binding_3"/>
    <property type="match status" value="1"/>
</dbReference>
<keyword evidence="2" id="KW-0520">NAD</keyword>
<dbReference type="InterPro" id="IPR050631">
    <property type="entry name" value="PheA/TfdB_FAD_monoxygenase"/>
</dbReference>
<proteinExistence type="predicted"/>
<gene>
    <name evidence="4" type="ORF">GCM10023321_03480</name>
</gene>
<evidence type="ECO:0000259" key="3">
    <source>
        <dbReference type="Pfam" id="PF01494"/>
    </source>
</evidence>
<dbReference type="PRINTS" id="PR00420">
    <property type="entry name" value="RNGMNOXGNASE"/>
</dbReference>
<evidence type="ECO:0000313" key="4">
    <source>
        <dbReference type="EMBL" id="GAA5145502.1"/>
    </source>
</evidence>
<sequence>MNIVCVGAGPAGLYFAICTKLRDPDAEITVLERSPEGVTFGWGFGFWDDVLDMLYANDPVTAKQVEEASGVWGGIEVHVGSGKPGYLGGYGLSMGRQRLLDILVARARDLGIKLEFEHPVESLDEFADADLIVAGDGINSGFRTAGAARFGTSVDMGTNHYLWLGAYKEFKAFRYIFERTPAGWIWLHCYYLDAGRSTVIVECPPSTWQGLGFDRLGPAECLQALEKIFARHLDGASLISQMQDVDTVSWLHGKQVRNARWYDGNVALLGDAAHSTHFSIGSGTRLAIGDSVALAAAVASHPGDIPAALATYDATRRPVIDQTQAEALASMRFLESAPARLDTDPDPVAFAYAISRRLGSRTARWRYYLHLATQVTALRTLRARLTAARRTHRRSH</sequence>
<dbReference type="RefSeq" id="WP_185058621.1">
    <property type="nucleotide sequence ID" value="NZ_BAABJP010000001.1"/>
</dbReference>
<dbReference type="Gene3D" id="3.50.50.60">
    <property type="entry name" value="FAD/NAD(P)-binding domain"/>
    <property type="match status" value="1"/>
</dbReference>
<dbReference type="InterPro" id="IPR036188">
    <property type="entry name" value="FAD/NAD-bd_sf"/>
</dbReference>